<gene>
    <name evidence="2" type="ORF">KIV10_09675</name>
</gene>
<feature type="domain" description="Glycosyltransferase 2-like" evidence="1">
    <location>
        <begin position="36"/>
        <end position="156"/>
    </location>
</feature>
<proteinExistence type="predicted"/>
<dbReference type="EMBL" id="JAHCTB010000004">
    <property type="protein sequence ID" value="MBT0608451.1"/>
    <property type="molecule type" value="Genomic_DNA"/>
</dbReference>
<dbReference type="Pfam" id="PF00535">
    <property type="entry name" value="Glycos_transf_2"/>
    <property type="match status" value="1"/>
</dbReference>
<reference evidence="2 3" key="1">
    <citation type="submission" date="2021-05" db="EMBL/GenBank/DDBJ databases">
        <title>Aequorivita echinoideorum JCM 30378 genome.</title>
        <authorList>
            <person name="Zhang H."/>
            <person name="Li C."/>
        </authorList>
    </citation>
    <scope>NUCLEOTIDE SEQUENCE [LARGE SCALE GENOMIC DNA]</scope>
    <source>
        <strain evidence="2 3">JCM30378</strain>
    </source>
</reference>
<evidence type="ECO:0000313" key="3">
    <source>
        <dbReference type="Proteomes" id="UP001297092"/>
    </source>
</evidence>
<comment type="caution">
    <text evidence="2">The sequence shown here is derived from an EMBL/GenBank/DDBJ whole genome shotgun (WGS) entry which is preliminary data.</text>
</comment>
<name>A0ABS5S5F5_9FLAO</name>
<keyword evidence="3" id="KW-1185">Reference proteome</keyword>
<dbReference type="InterPro" id="IPR029044">
    <property type="entry name" value="Nucleotide-diphossugar_trans"/>
</dbReference>
<protein>
    <submittedName>
        <fullName evidence="2">Glycosyltransferase family 2 protein</fullName>
    </submittedName>
</protein>
<sequence>MRTGVNPEKFKNEKNTQYYHRVIIPVYIPNTIDSYYKKMPAVFETMLTQLIDTIDLTKTAITVIDNNSCGEVKKIIEDKSPHIDKLIQYSENKGKVYAVLTEARGCYEPFITIADADVLFVKGWEKEIFTIFRNFKKAGIVAPLPSQGLALNNNKSLFFDTFFNRQLKYGKVVSDNDCDIYLHGMGNKALLDRHNRLYNWREIQYYLHQKGTFAIVGAGHFVATYRTELFKGEISFPEIKFKNGYEDKFIDSLADKRGYYRLSTVDLKAYHIGTQLDTNVIELLEIDGPKAQSEDFAAVDWKINKNLVPYNLKSFCFKILKRIKKF</sequence>
<organism evidence="2 3">
    <name type="scientific">Aequorivita echinoideorum</name>
    <dbReference type="NCBI Taxonomy" id="1549647"/>
    <lineage>
        <taxon>Bacteria</taxon>
        <taxon>Pseudomonadati</taxon>
        <taxon>Bacteroidota</taxon>
        <taxon>Flavobacteriia</taxon>
        <taxon>Flavobacteriales</taxon>
        <taxon>Flavobacteriaceae</taxon>
        <taxon>Aequorivita</taxon>
    </lineage>
</organism>
<evidence type="ECO:0000259" key="1">
    <source>
        <dbReference type="Pfam" id="PF00535"/>
    </source>
</evidence>
<dbReference type="SUPFAM" id="SSF53448">
    <property type="entry name" value="Nucleotide-diphospho-sugar transferases"/>
    <property type="match status" value="1"/>
</dbReference>
<evidence type="ECO:0000313" key="2">
    <source>
        <dbReference type="EMBL" id="MBT0608451.1"/>
    </source>
</evidence>
<dbReference type="Proteomes" id="UP001297092">
    <property type="component" value="Unassembled WGS sequence"/>
</dbReference>
<dbReference type="RefSeq" id="WP_214113322.1">
    <property type="nucleotide sequence ID" value="NZ_JAHCTB010000004.1"/>
</dbReference>
<dbReference type="InterPro" id="IPR001173">
    <property type="entry name" value="Glyco_trans_2-like"/>
</dbReference>
<accession>A0ABS5S5F5</accession>
<dbReference type="CDD" id="cd00761">
    <property type="entry name" value="Glyco_tranf_GTA_type"/>
    <property type="match status" value="1"/>
</dbReference>
<dbReference type="Gene3D" id="3.90.550.10">
    <property type="entry name" value="Spore Coat Polysaccharide Biosynthesis Protein SpsA, Chain A"/>
    <property type="match status" value="1"/>
</dbReference>